<dbReference type="GO" id="GO:0016226">
    <property type="term" value="P:iron-sulfur cluster assembly"/>
    <property type="evidence" value="ECO:0007669"/>
    <property type="project" value="InterPro"/>
</dbReference>
<dbReference type="GO" id="GO:0051536">
    <property type="term" value="F:iron-sulfur cluster binding"/>
    <property type="evidence" value="ECO:0007669"/>
    <property type="project" value="InterPro"/>
</dbReference>
<dbReference type="Gene3D" id="3.90.1010.10">
    <property type="match status" value="1"/>
</dbReference>
<dbReference type="GO" id="GO:0005506">
    <property type="term" value="F:iron ion binding"/>
    <property type="evidence" value="ECO:0007669"/>
    <property type="project" value="InterPro"/>
</dbReference>
<protein>
    <submittedName>
        <fullName evidence="2">SUF system NifU family Fe-S cluster assembly protein</fullName>
    </submittedName>
</protein>
<name>A0A2H0B5H8_9BACT</name>
<dbReference type="Pfam" id="PF01592">
    <property type="entry name" value="NifU_N"/>
    <property type="match status" value="1"/>
</dbReference>
<dbReference type="PANTHER" id="PTHR10093">
    <property type="entry name" value="IRON-SULFUR CLUSTER ASSEMBLY ENZYME NIFU HOMOLOG"/>
    <property type="match status" value="1"/>
</dbReference>
<proteinExistence type="predicted"/>
<dbReference type="NCBIfam" id="TIGR01994">
    <property type="entry name" value="SUF_scaf_2"/>
    <property type="match status" value="1"/>
</dbReference>
<organism evidence="2 3">
    <name type="scientific">Candidatus Beckwithbacteria bacterium CG23_combo_of_CG06-09_8_20_14_all_34_8</name>
    <dbReference type="NCBI Taxonomy" id="1974497"/>
    <lineage>
        <taxon>Bacteria</taxon>
        <taxon>Candidatus Beckwithiibacteriota</taxon>
    </lineage>
</organism>
<dbReference type="AlphaFoldDB" id="A0A2H0B5H8"/>
<dbReference type="CDD" id="cd06664">
    <property type="entry name" value="IscU_like"/>
    <property type="match status" value="1"/>
</dbReference>
<sequence>MTIKKMNSIYRDQILDHAKYPRNSGSLSDPDIEINESNQSCGDKIKLQVKFKDQQVGDVKFHCQGCALSTAASSLLTEAVKGKSKTEIAQMNLDDLYKLLGGPVNAGRAKCASLALKALQKAVK</sequence>
<reference evidence="2 3" key="1">
    <citation type="submission" date="2017-09" db="EMBL/GenBank/DDBJ databases">
        <title>Depth-based differentiation of microbial function through sediment-hosted aquifers and enrichment of novel symbionts in the deep terrestrial subsurface.</title>
        <authorList>
            <person name="Probst A.J."/>
            <person name="Ladd B."/>
            <person name="Jarett J.K."/>
            <person name="Geller-Mcgrath D.E."/>
            <person name="Sieber C.M."/>
            <person name="Emerson J.B."/>
            <person name="Anantharaman K."/>
            <person name="Thomas B.C."/>
            <person name="Malmstrom R."/>
            <person name="Stieglmeier M."/>
            <person name="Klingl A."/>
            <person name="Woyke T."/>
            <person name="Ryan C.M."/>
            <person name="Banfield J.F."/>
        </authorList>
    </citation>
    <scope>NUCLEOTIDE SEQUENCE [LARGE SCALE GENOMIC DNA]</scope>
    <source>
        <strain evidence="2">CG23_combo_of_CG06-09_8_20_14_all_34_8</strain>
    </source>
</reference>
<evidence type="ECO:0000259" key="1">
    <source>
        <dbReference type="Pfam" id="PF01592"/>
    </source>
</evidence>
<gene>
    <name evidence="2" type="ORF">COX08_04025</name>
</gene>
<dbReference type="EMBL" id="PCSR01000096">
    <property type="protein sequence ID" value="PIP52884.1"/>
    <property type="molecule type" value="Genomic_DNA"/>
</dbReference>
<dbReference type="SUPFAM" id="SSF82649">
    <property type="entry name" value="SufE/NifU"/>
    <property type="match status" value="1"/>
</dbReference>
<comment type="caution">
    <text evidence="2">The sequence shown here is derived from an EMBL/GenBank/DDBJ whole genome shotgun (WGS) entry which is preliminary data.</text>
</comment>
<feature type="domain" description="NIF system FeS cluster assembly NifU N-terminal" evidence="1">
    <location>
        <begin position="10"/>
        <end position="124"/>
    </location>
</feature>
<evidence type="ECO:0000313" key="2">
    <source>
        <dbReference type="EMBL" id="PIP52884.1"/>
    </source>
</evidence>
<accession>A0A2H0B5H8</accession>
<dbReference type="Proteomes" id="UP000229459">
    <property type="component" value="Unassembled WGS sequence"/>
</dbReference>
<dbReference type="InterPro" id="IPR002871">
    <property type="entry name" value="NIF_FeS_clus_asmbl_NifU_N"/>
</dbReference>
<evidence type="ECO:0000313" key="3">
    <source>
        <dbReference type="Proteomes" id="UP000229459"/>
    </source>
</evidence>